<protein>
    <submittedName>
        <fullName evidence="2">Uncharacterized protein</fullName>
    </submittedName>
</protein>
<proteinExistence type="predicted"/>
<evidence type="ECO:0000313" key="3">
    <source>
        <dbReference type="Proteomes" id="UP000204451"/>
    </source>
</evidence>
<feature type="transmembrane region" description="Helical" evidence="1">
    <location>
        <begin position="68"/>
        <end position="92"/>
    </location>
</feature>
<keyword evidence="1" id="KW-0472">Membrane</keyword>
<keyword evidence="3" id="KW-1185">Reference proteome</keyword>
<reference evidence="2 3" key="1">
    <citation type="journal article" date="2015" name="PLoS ONE">
        <title>Lysis to Kill: Evaluation of the Lytic Abilities, and Genomics of Nine Bacteriophages Infective for Gordonia spp. and Their Potential Use in Activated Sludge Foam Biocontrol.</title>
        <authorList>
            <person name="Dyson Z.A."/>
            <person name="Tucci J."/>
            <person name="Seviour R.J."/>
            <person name="Petrovski S."/>
        </authorList>
    </citation>
    <scope>NUCLEOTIDE SEQUENCE [LARGE SCALE GENOMIC DNA]</scope>
</reference>
<name>A0A0K0NKX7_9CAUD</name>
<keyword evidence="1" id="KW-1133">Transmembrane helix</keyword>
<gene>
    <name evidence="2" type="ORF">GMA3_51</name>
</gene>
<dbReference type="RefSeq" id="YP_009188619.1">
    <property type="nucleotide sequence ID" value="NC_028668.1"/>
</dbReference>
<dbReference type="GeneID" id="26516922"/>
<evidence type="ECO:0000313" key="2">
    <source>
        <dbReference type="EMBL" id="AKL88228.1"/>
    </source>
</evidence>
<dbReference type="Proteomes" id="UP000204451">
    <property type="component" value="Segment"/>
</dbReference>
<evidence type="ECO:0000256" key="1">
    <source>
        <dbReference type="SAM" id="Phobius"/>
    </source>
</evidence>
<accession>A0A0K0NKX7</accession>
<dbReference type="KEGG" id="vg:26516922"/>
<sequence>MTNPDEKIPWIDHNPFTLDEHERIPSETLKFDPKDGNVIQTGDIELPPHVKFEDEIDNDSTAFLVGKIGMTAVLFILSVSAVAVIGIAVIAFTMQIAGLML</sequence>
<organism evidence="2 3">
    <name type="scientific">Gordonia phage GMA3</name>
    <dbReference type="NCBI Taxonomy" id="1647284"/>
    <lineage>
        <taxon>Viruses</taxon>
        <taxon>Duplodnaviria</taxon>
        <taxon>Heunggongvirae</taxon>
        <taxon>Uroviricota</taxon>
        <taxon>Caudoviricetes</taxon>
        <taxon>Gamtrevirus</taxon>
        <taxon>Gamtrevirus GMA3</taxon>
    </lineage>
</organism>
<keyword evidence="1" id="KW-0812">Transmembrane</keyword>
<dbReference type="EMBL" id="KR063279">
    <property type="protein sequence ID" value="AKL88228.1"/>
    <property type="molecule type" value="Genomic_DNA"/>
</dbReference>